<dbReference type="VEuPathDB" id="FungiDB:A1O9_00289"/>
<evidence type="ECO:0000313" key="4">
    <source>
        <dbReference type="EMBL" id="KEF62317.1"/>
    </source>
</evidence>
<dbReference type="Gene3D" id="3.40.50.300">
    <property type="entry name" value="P-loop containing nucleotide triphosphate hydrolases"/>
    <property type="match status" value="1"/>
</dbReference>
<name>A0A072PRG3_9EURO</name>
<protein>
    <submittedName>
        <fullName evidence="4">Uncharacterized protein</fullName>
    </submittedName>
</protein>
<dbReference type="RefSeq" id="XP_013264907.1">
    <property type="nucleotide sequence ID" value="XM_013409453.1"/>
</dbReference>
<dbReference type="SUPFAM" id="SSF52540">
    <property type="entry name" value="P-loop containing nucleoside triphosphate hydrolases"/>
    <property type="match status" value="1"/>
</dbReference>
<dbReference type="Proteomes" id="UP000027920">
    <property type="component" value="Unassembled WGS sequence"/>
</dbReference>
<dbReference type="Pfam" id="PF24883">
    <property type="entry name" value="NPHP3_N"/>
    <property type="match status" value="1"/>
</dbReference>
<dbReference type="AlphaFoldDB" id="A0A072PRG3"/>
<dbReference type="Pfam" id="PF24809">
    <property type="entry name" value="DUF7708"/>
    <property type="match status" value="1"/>
</dbReference>
<keyword evidence="5" id="KW-1185">Reference proteome</keyword>
<evidence type="ECO:0000256" key="1">
    <source>
        <dbReference type="ARBA" id="ARBA00022737"/>
    </source>
</evidence>
<accession>A0A072PRG3</accession>
<evidence type="ECO:0000313" key="5">
    <source>
        <dbReference type="Proteomes" id="UP000027920"/>
    </source>
</evidence>
<dbReference type="EMBL" id="AMGV01000001">
    <property type="protein sequence ID" value="KEF62317.1"/>
    <property type="molecule type" value="Genomic_DNA"/>
</dbReference>
<feature type="domain" description="DUF7708" evidence="2">
    <location>
        <begin position="71"/>
        <end position="202"/>
    </location>
</feature>
<gene>
    <name evidence="4" type="ORF">A1O9_00289</name>
</gene>
<dbReference type="OrthoDB" id="5421817at2759"/>
<dbReference type="InterPro" id="IPR056125">
    <property type="entry name" value="DUF7708"/>
</dbReference>
<evidence type="ECO:0000259" key="2">
    <source>
        <dbReference type="Pfam" id="PF24809"/>
    </source>
</evidence>
<dbReference type="STRING" id="1182545.A0A072PRG3"/>
<keyword evidence="1" id="KW-0677">Repeat</keyword>
<dbReference type="InterPro" id="IPR027417">
    <property type="entry name" value="P-loop_NTPase"/>
</dbReference>
<evidence type="ECO:0000259" key="3">
    <source>
        <dbReference type="Pfam" id="PF24883"/>
    </source>
</evidence>
<proteinExistence type="predicted"/>
<reference evidence="4 5" key="1">
    <citation type="submission" date="2013-03" db="EMBL/GenBank/DDBJ databases">
        <title>The Genome Sequence of Exophiala aquamarina CBS 119918.</title>
        <authorList>
            <consortium name="The Broad Institute Genomics Platform"/>
            <person name="Cuomo C."/>
            <person name="de Hoog S."/>
            <person name="Gorbushina A."/>
            <person name="Walker B."/>
            <person name="Young S.K."/>
            <person name="Zeng Q."/>
            <person name="Gargeya S."/>
            <person name="Fitzgerald M."/>
            <person name="Haas B."/>
            <person name="Abouelleil A."/>
            <person name="Allen A.W."/>
            <person name="Alvarado L."/>
            <person name="Arachchi H.M."/>
            <person name="Berlin A.M."/>
            <person name="Chapman S.B."/>
            <person name="Gainer-Dewar J."/>
            <person name="Goldberg J."/>
            <person name="Griggs A."/>
            <person name="Gujja S."/>
            <person name="Hansen M."/>
            <person name="Howarth C."/>
            <person name="Imamovic A."/>
            <person name="Ireland A."/>
            <person name="Larimer J."/>
            <person name="McCowan C."/>
            <person name="Murphy C."/>
            <person name="Pearson M."/>
            <person name="Poon T.W."/>
            <person name="Priest M."/>
            <person name="Roberts A."/>
            <person name="Saif S."/>
            <person name="Shea T."/>
            <person name="Sisk P."/>
            <person name="Sykes S."/>
            <person name="Wortman J."/>
            <person name="Nusbaum C."/>
            <person name="Birren B."/>
        </authorList>
    </citation>
    <scope>NUCLEOTIDE SEQUENCE [LARGE SCALE GENOMIC DNA]</scope>
    <source>
        <strain evidence="4 5">CBS 119918</strain>
    </source>
</reference>
<dbReference type="InterPro" id="IPR056884">
    <property type="entry name" value="NPHP3-like_N"/>
</dbReference>
<dbReference type="GeneID" id="25275241"/>
<organism evidence="4 5">
    <name type="scientific">Exophiala aquamarina CBS 119918</name>
    <dbReference type="NCBI Taxonomy" id="1182545"/>
    <lineage>
        <taxon>Eukaryota</taxon>
        <taxon>Fungi</taxon>
        <taxon>Dikarya</taxon>
        <taxon>Ascomycota</taxon>
        <taxon>Pezizomycotina</taxon>
        <taxon>Eurotiomycetes</taxon>
        <taxon>Chaetothyriomycetidae</taxon>
        <taxon>Chaetothyriales</taxon>
        <taxon>Herpotrichiellaceae</taxon>
        <taxon>Exophiala</taxon>
    </lineage>
</organism>
<sequence length="535" mass="62284">MANAGQAPQAARDPFAVALDELLIRFKNRLTATELRKFKGTTLQDVKKTLVDIEKRQETQRELRNLTRIRGFLDAMEQFGKVIEVFTNSSNMVAFIWGPLKFLLQMSSTWANSLDRILEAYQQIGEVFPLLQQYESLFIQHTEMRKILVWIYKDILEFHTRVIRFFDHPIWRQLFRSAWNDFTANFDGILKNFSRHNQLIESQFLFLHARQYESDRGTTATHRTELTSKLNALSQELHNAHSLLQQAEEERKAERLHAIQEWIGGNHPGVVHEMILEARADYSSTGNWVKNYAAVSSWINDDLPRSSTLWMHGMPGAGKFFLVLASIIIQACINHQQHRTAYYYCRSDDSSTLSCLSILKGLLMQQVHWYPNLVSYFREQRYQKSEITLSLESTARQLFETVAWERDRQYIILDGLDECLGKDRKTILSFLMALIAKIDAKTPSKFRLLVISQSESDIRNLLERAQQFEIKAVDNAEDIAIFVRTWMIKLRQRFELEDGVSISLEKRICALARATREDFEAELDTARFPKELSEA</sequence>
<feature type="domain" description="Nephrocystin 3-like N-terminal" evidence="3">
    <location>
        <begin position="285"/>
        <end position="452"/>
    </location>
</feature>
<comment type="caution">
    <text evidence="4">The sequence shown here is derived from an EMBL/GenBank/DDBJ whole genome shotgun (WGS) entry which is preliminary data.</text>
</comment>
<dbReference type="PANTHER" id="PTHR10039:SF14">
    <property type="entry name" value="NACHT DOMAIN-CONTAINING PROTEIN"/>
    <property type="match status" value="1"/>
</dbReference>
<dbReference type="PANTHER" id="PTHR10039">
    <property type="entry name" value="AMELOGENIN"/>
    <property type="match status" value="1"/>
</dbReference>
<dbReference type="HOGENOM" id="CLU_002406_4_0_1"/>